<dbReference type="Pfam" id="PF00067">
    <property type="entry name" value="p450"/>
    <property type="match status" value="2"/>
</dbReference>
<protein>
    <submittedName>
        <fullName evidence="7">Cytochrome P450 monooxygenase-like protein</fullName>
    </submittedName>
</protein>
<dbReference type="PRINTS" id="PR00385">
    <property type="entry name" value="P450"/>
</dbReference>
<keyword evidence="2 4" id="KW-0479">Metal-binding</keyword>
<dbReference type="EMBL" id="KV407464">
    <property type="protein sequence ID" value="KZF20054.1"/>
    <property type="molecule type" value="Genomic_DNA"/>
</dbReference>
<evidence type="ECO:0000256" key="3">
    <source>
        <dbReference type="ARBA" id="ARBA00023004"/>
    </source>
</evidence>
<dbReference type="InterPro" id="IPR036396">
    <property type="entry name" value="Cyt_P450_sf"/>
</dbReference>
<dbReference type="GO" id="GO:0005506">
    <property type="term" value="F:iron ion binding"/>
    <property type="evidence" value="ECO:0007669"/>
    <property type="project" value="InterPro"/>
</dbReference>
<comment type="similarity">
    <text evidence="5">Belongs to the cytochrome P450 family.</text>
</comment>
<evidence type="ECO:0000313" key="8">
    <source>
        <dbReference type="Proteomes" id="UP000076632"/>
    </source>
</evidence>
<keyword evidence="4 5" id="KW-0349">Heme</keyword>
<evidence type="ECO:0000256" key="6">
    <source>
        <dbReference type="SAM" id="MobiDB-lite"/>
    </source>
</evidence>
<organism evidence="7 8">
    <name type="scientific">Xylona heveae (strain CBS 132557 / TC161)</name>
    <dbReference type="NCBI Taxonomy" id="1328760"/>
    <lineage>
        <taxon>Eukaryota</taxon>
        <taxon>Fungi</taxon>
        <taxon>Dikarya</taxon>
        <taxon>Ascomycota</taxon>
        <taxon>Pezizomycotina</taxon>
        <taxon>Xylonomycetes</taxon>
        <taxon>Xylonales</taxon>
        <taxon>Xylonaceae</taxon>
        <taxon>Xylona</taxon>
    </lineage>
</organism>
<dbReference type="InParanoid" id="A0A165A784"/>
<dbReference type="InterPro" id="IPR001128">
    <property type="entry name" value="Cyt_P450"/>
</dbReference>
<dbReference type="GO" id="GO:0004497">
    <property type="term" value="F:monooxygenase activity"/>
    <property type="evidence" value="ECO:0007669"/>
    <property type="project" value="UniProtKB-KW"/>
</dbReference>
<evidence type="ECO:0000313" key="7">
    <source>
        <dbReference type="EMBL" id="KZF20054.1"/>
    </source>
</evidence>
<evidence type="ECO:0000256" key="4">
    <source>
        <dbReference type="PIRSR" id="PIRSR602401-1"/>
    </source>
</evidence>
<dbReference type="OrthoDB" id="1470350at2759"/>
<dbReference type="PRINTS" id="PR00463">
    <property type="entry name" value="EP450I"/>
</dbReference>
<accession>A0A165A784</accession>
<dbReference type="SUPFAM" id="SSF48264">
    <property type="entry name" value="Cytochrome P450"/>
    <property type="match status" value="1"/>
</dbReference>
<dbReference type="Gene3D" id="1.10.630.10">
    <property type="entry name" value="Cytochrome P450"/>
    <property type="match status" value="1"/>
</dbReference>
<dbReference type="InterPro" id="IPR017972">
    <property type="entry name" value="Cyt_P450_CS"/>
</dbReference>
<evidence type="ECO:0000256" key="2">
    <source>
        <dbReference type="ARBA" id="ARBA00022723"/>
    </source>
</evidence>
<evidence type="ECO:0000256" key="5">
    <source>
        <dbReference type="RuleBase" id="RU000461"/>
    </source>
</evidence>
<evidence type="ECO:0000256" key="1">
    <source>
        <dbReference type="ARBA" id="ARBA00001971"/>
    </source>
</evidence>
<dbReference type="CDD" id="cd11070">
    <property type="entry name" value="CYP56-like"/>
    <property type="match status" value="1"/>
</dbReference>
<feature type="binding site" description="axial binding residue" evidence="4">
    <location>
        <position position="547"/>
    </location>
    <ligand>
        <name>heme</name>
        <dbReference type="ChEBI" id="CHEBI:30413"/>
    </ligand>
    <ligandPart>
        <name>Fe</name>
        <dbReference type="ChEBI" id="CHEBI:18248"/>
    </ligandPart>
</feature>
<sequence length="645" mass="72500">MLSLIAIIATFSIFCIHYALAFSRNLRAAKASGLHYEYVPVHCFGQWWLITHRIWLPLFFRLPSSWTCPWLDIVQPDWIYTDNYRPFARRGTDIFIAVSPFSNVVWVADPEAISQITSRRTDFPKPVHLYDALNIYGPNVVSTEGPTWRRHRKATSPPFTESNNHVVWAESIHQAQAALSHWADKTVLTVAEDTLRLSLHVISRAGFGVGLRWSDKTTPTNPLESEMDSSSIPEGHRLSFKAAIFTLLDHIIAVLVVPKWLLAHSPFKAHREAFESFVEWRSYMDELYQSRKRLHQAGNGGSNLDMMSALYRAAHGHTETVNANNEKMDRHTLEAPLIDENEVMGNAFVIFLAGHETAANSIHFSLLFLALNPASQRLLQKDLDHIFADRPVSEWTYEQDLPKLFNGICGAVLNEELRLVPPVISIPKCTAPGRPQPLMVNGRKVLVPGGTDIMLGAAAVHRSPKYWPAGKSSAVETDHASDLDEFNPERWVLGASGDTSSSIGHPSNTRVSEDTWLESSAREDTSAQLFRPLRGSYIPFSDGPRACLGRRFGQIEVLAVLAVFLKSHSVELAVDDFATDAEIDSMPRGGDERRKVWSKADDRARKLLRYGMGAIITLQMRKGNVPIRFVKRGEERFTLDRMSST</sequence>
<name>A0A165A784_XYLHT</name>
<dbReference type="InterPro" id="IPR002401">
    <property type="entry name" value="Cyt_P450_E_grp-I"/>
</dbReference>
<feature type="compositionally biased region" description="Polar residues" evidence="6">
    <location>
        <begin position="497"/>
        <end position="510"/>
    </location>
</feature>
<dbReference type="PANTHER" id="PTHR24305">
    <property type="entry name" value="CYTOCHROME P450"/>
    <property type="match status" value="1"/>
</dbReference>
<proteinExistence type="inferred from homology"/>
<dbReference type="PANTHER" id="PTHR24305:SF223">
    <property type="entry name" value="CYTOCHROME P450-DIT2"/>
    <property type="match status" value="1"/>
</dbReference>
<dbReference type="STRING" id="1328760.A0A165A784"/>
<feature type="region of interest" description="Disordered" evidence="6">
    <location>
        <begin position="497"/>
        <end position="516"/>
    </location>
</feature>
<dbReference type="RefSeq" id="XP_018185609.1">
    <property type="nucleotide sequence ID" value="XM_018336335.1"/>
</dbReference>
<dbReference type="PROSITE" id="PS00086">
    <property type="entry name" value="CYTOCHROME_P450"/>
    <property type="match status" value="1"/>
</dbReference>
<keyword evidence="8" id="KW-1185">Reference proteome</keyword>
<gene>
    <name evidence="7" type="ORF">L228DRAFT_285430</name>
</gene>
<keyword evidence="3 4" id="KW-0408">Iron</keyword>
<keyword evidence="5" id="KW-0560">Oxidoreductase</keyword>
<dbReference type="GO" id="GO:0020037">
    <property type="term" value="F:heme binding"/>
    <property type="evidence" value="ECO:0007669"/>
    <property type="project" value="InterPro"/>
</dbReference>
<reference evidence="7 8" key="1">
    <citation type="journal article" date="2016" name="Fungal Biol.">
        <title>The genome of Xylona heveae provides a window into fungal endophytism.</title>
        <authorList>
            <person name="Gazis R."/>
            <person name="Kuo A."/>
            <person name="Riley R."/>
            <person name="LaButti K."/>
            <person name="Lipzen A."/>
            <person name="Lin J."/>
            <person name="Amirebrahimi M."/>
            <person name="Hesse C.N."/>
            <person name="Spatafora J.W."/>
            <person name="Henrissat B."/>
            <person name="Hainaut M."/>
            <person name="Grigoriev I.V."/>
            <person name="Hibbett D.S."/>
        </authorList>
    </citation>
    <scope>NUCLEOTIDE SEQUENCE [LARGE SCALE GENOMIC DNA]</scope>
    <source>
        <strain evidence="7 8">TC161</strain>
    </source>
</reference>
<keyword evidence="5 7" id="KW-0503">Monooxygenase</keyword>
<dbReference type="InterPro" id="IPR050121">
    <property type="entry name" value="Cytochrome_P450_monoxygenase"/>
</dbReference>
<comment type="cofactor">
    <cofactor evidence="1 4">
        <name>heme</name>
        <dbReference type="ChEBI" id="CHEBI:30413"/>
    </cofactor>
</comment>
<dbReference type="GeneID" id="28901472"/>
<dbReference type="Proteomes" id="UP000076632">
    <property type="component" value="Unassembled WGS sequence"/>
</dbReference>
<dbReference type="GO" id="GO:0016705">
    <property type="term" value="F:oxidoreductase activity, acting on paired donors, with incorporation or reduction of molecular oxygen"/>
    <property type="evidence" value="ECO:0007669"/>
    <property type="project" value="InterPro"/>
</dbReference>
<dbReference type="AlphaFoldDB" id="A0A165A784"/>
<dbReference type="OMA" id="NPKYWPA"/>